<keyword evidence="4" id="KW-1185">Reference proteome</keyword>
<dbReference type="PANTHER" id="PTHR10587">
    <property type="entry name" value="GLYCOSYL TRANSFERASE-RELATED"/>
    <property type="match status" value="1"/>
</dbReference>
<dbReference type="RefSeq" id="WP_380595683.1">
    <property type="nucleotide sequence ID" value="NZ_JBHSDU010000003.1"/>
</dbReference>
<dbReference type="SUPFAM" id="SSF88713">
    <property type="entry name" value="Glycoside hydrolase/deacetylase"/>
    <property type="match status" value="1"/>
</dbReference>
<sequence>MRPGTVIGNRHWQSRQSTTSMALAIMGALHHRVAPLSLCRADKFLLASAAVTLGSATVFGPGALGLGIPLSVHALLVADGIFRPASSLLYPTLVRGRTDRPRVALTFDDGPDPEITPAVLDLLAKYNARATFFVIGRYLDKHRALGERMHREGHEIGNHSWHHSPFQNFYPASGHGIEIDRCSQLIQSVTQSNREPLYRPPVGLKSPGMSRAAHKRKLEVVAWSIHSRDTMARDPRAVANGVVNRARPGDIVLLHDGHDRENHHRPLILETLPLLLAGLRERGLESVSVSELSNETQPATPAPNGARLAADDARS</sequence>
<proteinExistence type="predicted"/>
<reference evidence="4" key="1">
    <citation type="journal article" date="2019" name="Int. J. Syst. Evol. Microbiol.">
        <title>The Global Catalogue of Microorganisms (GCM) 10K type strain sequencing project: providing services to taxonomists for standard genome sequencing and annotation.</title>
        <authorList>
            <consortium name="The Broad Institute Genomics Platform"/>
            <consortium name="The Broad Institute Genome Sequencing Center for Infectious Disease"/>
            <person name="Wu L."/>
            <person name="Ma J."/>
        </authorList>
    </citation>
    <scope>NUCLEOTIDE SEQUENCE [LARGE SCALE GENOMIC DNA]</scope>
    <source>
        <strain evidence="4">CGMCC 1.10759</strain>
    </source>
</reference>
<dbReference type="InterPro" id="IPR011330">
    <property type="entry name" value="Glyco_hydro/deAcase_b/a-brl"/>
</dbReference>
<protein>
    <submittedName>
        <fullName evidence="3">Polysaccharide deacetylase family protein</fullName>
        <ecNumber evidence="3">3.-.-.-</ecNumber>
    </submittedName>
</protein>
<name>A0ABV8SMG2_9GAMM</name>
<keyword evidence="3" id="KW-0378">Hydrolase</keyword>
<dbReference type="InterPro" id="IPR002509">
    <property type="entry name" value="NODB_dom"/>
</dbReference>
<dbReference type="PROSITE" id="PS51677">
    <property type="entry name" value="NODB"/>
    <property type="match status" value="1"/>
</dbReference>
<feature type="region of interest" description="Disordered" evidence="1">
    <location>
        <begin position="288"/>
        <end position="315"/>
    </location>
</feature>
<gene>
    <name evidence="3" type="ORF">ACFPN2_05775</name>
</gene>
<dbReference type="CDD" id="cd10917">
    <property type="entry name" value="CE4_NodB_like_6s_7s"/>
    <property type="match status" value="1"/>
</dbReference>
<dbReference type="Proteomes" id="UP001595904">
    <property type="component" value="Unassembled WGS sequence"/>
</dbReference>
<comment type="caution">
    <text evidence="3">The sequence shown here is derived from an EMBL/GenBank/DDBJ whole genome shotgun (WGS) entry which is preliminary data.</text>
</comment>
<dbReference type="Pfam" id="PF01522">
    <property type="entry name" value="Polysacc_deac_1"/>
    <property type="match status" value="1"/>
</dbReference>
<organism evidence="3 4">
    <name type="scientific">Steroidobacter flavus</name>
    <dbReference type="NCBI Taxonomy" id="1842136"/>
    <lineage>
        <taxon>Bacteria</taxon>
        <taxon>Pseudomonadati</taxon>
        <taxon>Pseudomonadota</taxon>
        <taxon>Gammaproteobacteria</taxon>
        <taxon>Steroidobacterales</taxon>
        <taxon>Steroidobacteraceae</taxon>
        <taxon>Steroidobacter</taxon>
    </lineage>
</organism>
<evidence type="ECO:0000313" key="4">
    <source>
        <dbReference type="Proteomes" id="UP001595904"/>
    </source>
</evidence>
<evidence type="ECO:0000256" key="1">
    <source>
        <dbReference type="SAM" id="MobiDB-lite"/>
    </source>
</evidence>
<evidence type="ECO:0000313" key="3">
    <source>
        <dbReference type="EMBL" id="MFC4308586.1"/>
    </source>
</evidence>
<dbReference type="EC" id="3.-.-.-" evidence="3"/>
<dbReference type="InterPro" id="IPR050248">
    <property type="entry name" value="Polysacc_deacetylase_ArnD"/>
</dbReference>
<feature type="domain" description="NodB homology" evidence="2">
    <location>
        <begin position="101"/>
        <end position="287"/>
    </location>
</feature>
<dbReference type="EMBL" id="JBHSDU010000003">
    <property type="protein sequence ID" value="MFC4308586.1"/>
    <property type="molecule type" value="Genomic_DNA"/>
</dbReference>
<accession>A0ABV8SMG2</accession>
<evidence type="ECO:0000259" key="2">
    <source>
        <dbReference type="PROSITE" id="PS51677"/>
    </source>
</evidence>
<dbReference type="GO" id="GO:0016787">
    <property type="term" value="F:hydrolase activity"/>
    <property type="evidence" value="ECO:0007669"/>
    <property type="project" value="UniProtKB-KW"/>
</dbReference>
<dbReference type="Gene3D" id="3.20.20.370">
    <property type="entry name" value="Glycoside hydrolase/deacetylase"/>
    <property type="match status" value="1"/>
</dbReference>